<keyword evidence="3" id="KW-1185">Reference proteome</keyword>
<organism evidence="2 3">
    <name type="scientific">Frankliniella fusca</name>
    <dbReference type="NCBI Taxonomy" id="407009"/>
    <lineage>
        <taxon>Eukaryota</taxon>
        <taxon>Metazoa</taxon>
        <taxon>Ecdysozoa</taxon>
        <taxon>Arthropoda</taxon>
        <taxon>Hexapoda</taxon>
        <taxon>Insecta</taxon>
        <taxon>Pterygota</taxon>
        <taxon>Neoptera</taxon>
        <taxon>Paraneoptera</taxon>
        <taxon>Thysanoptera</taxon>
        <taxon>Terebrantia</taxon>
        <taxon>Thripoidea</taxon>
        <taxon>Thripidae</taxon>
        <taxon>Frankliniella</taxon>
    </lineage>
</organism>
<evidence type="ECO:0000313" key="3">
    <source>
        <dbReference type="Proteomes" id="UP001219518"/>
    </source>
</evidence>
<evidence type="ECO:0000313" key="2">
    <source>
        <dbReference type="EMBL" id="KAK3919055.1"/>
    </source>
</evidence>
<reference evidence="2" key="1">
    <citation type="submission" date="2021-07" db="EMBL/GenBank/DDBJ databases">
        <authorList>
            <person name="Catto M.A."/>
            <person name="Jacobson A."/>
            <person name="Kennedy G."/>
            <person name="Labadie P."/>
            <person name="Hunt B.G."/>
            <person name="Srinivasan R."/>
        </authorList>
    </citation>
    <scope>NUCLEOTIDE SEQUENCE</scope>
    <source>
        <strain evidence="2">PL_HMW_Pooled</strain>
        <tissue evidence="2">Head</tissue>
    </source>
</reference>
<comment type="caution">
    <text evidence="2">The sequence shown here is derived from an EMBL/GenBank/DDBJ whole genome shotgun (WGS) entry which is preliminary data.</text>
</comment>
<accession>A0AAE1LGZ2</accession>
<dbReference type="Proteomes" id="UP001219518">
    <property type="component" value="Unassembled WGS sequence"/>
</dbReference>
<dbReference type="EMBL" id="JAHWGI010000969">
    <property type="protein sequence ID" value="KAK3919055.1"/>
    <property type="molecule type" value="Genomic_DNA"/>
</dbReference>
<proteinExistence type="predicted"/>
<reference evidence="2" key="2">
    <citation type="journal article" date="2023" name="BMC Genomics">
        <title>Pest status, molecular evolution, and epigenetic factors derived from the genome assembly of Frankliniella fusca, a thysanopteran phytovirus vector.</title>
        <authorList>
            <person name="Catto M.A."/>
            <person name="Labadie P.E."/>
            <person name="Jacobson A.L."/>
            <person name="Kennedy G.G."/>
            <person name="Srinivasan R."/>
            <person name="Hunt B.G."/>
        </authorList>
    </citation>
    <scope>NUCLEOTIDE SEQUENCE</scope>
    <source>
        <strain evidence="2">PL_HMW_Pooled</strain>
    </source>
</reference>
<name>A0AAE1LGZ2_9NEOP</name>
<feature type="compositionally biased region" description="Acidic residues" evidence="1">
    <location>
        <begin position="25"/>
        <end position="38"/>
    </location>
</feature>
<evidence type="ECO:0000256" key="1">
    <source>
        <dbReference type="SAM" id="MobiDB-lite"/>
    </source>
</evidence>
<gene>
    <name evidence="2" type="ORF">KUF71_008204</name>
</gene>
<protein>
    <submittedName>
        <fullName evidence="2">Glutamyl-Q tRNA(Asp) synthetase</fullName>
    </submittedName>
</protein>
<sequence length="152" mass="16373">MCSVFTIRATKKKKSIKEEMSDSPSDSDSDFDEDEDPDKIEVPGGGKDLVTAVTTVSAHKDGPVVVKKEEPDMQLMSSISTPSNAAIPKLAPSGTLPIVKGGTSLLKSENIVPVMGNPNEMKTIKREVPLKMGNKSKQLSAPYYSLLVLRLL</sequence>
<dbReference type="AlphaFoldDB" id="A0AAE1LGZ2"/>
<feature type="region of interest" description="Disordered" evidence="1">
    <location>
        <begin position="1"/>
        <end position="47"/>
    </location>
</feature>